<gene>
    <name evidence="1" type="ORF">SRT_15990</name>
</gene>
<dbReference type="Proteomes" id="UP000217758">
    <property type="component" value="Chromosome"/>
</dbReference>
<dbReference type="EMBL" id="AP014612">
    <property type="protein sequence ID" value="BAQ24860.1"/>
    <property type="molecule type" value="Genomic_DNA"/>
</dbReference>
<proteinExistence type="predicted"/>
<keyword evidence="2" id="KW-1185">Reference proteome</keyword>
<sequence>MFSTKTFYDQWRLGLLYSNLFCYHKGLVIIIYTDLKSKYNLVCLALYFAQVRTDSDLLGNFITGY</sequence>
<accession>A0A1L7LL67</accession>
<reference evidence="1 2" key="1">
    <citation type="journal article" date="2016" name="Microbiol. Immunol.">
        <title>Complete genome sequence of Streptococcus troglodytae TKU31 isolated from the oral cavity of a chimpanzee (Pan troglodytes).</title>
        <authorList>
            <person name="Okamoto M."/>
            <person name="Naito M."/>
            <person name="Miyanohara M."/>
            <person name="Imai S."/>
            <person name="Nomura Y."/>
            <person name="Saito W."/>
            <person name="Momoi Y."/>
            <person name="Takada K."/>
            <person name="Miyabe-Nishiwaki T."/>
            <person name="Tomonaga M."/>
            <person name="Hanada N."/>
        </authorList>
    </citation>
    <scope>NUCLEOTIDE SEQUENCE [LARGE SCALE GENOMIC DNA]</scope>
    <source>
        <strain evidence="2">TKU 31</strain>
    </source>
</reference>
<dbReference type="AlphaFoldDB" id="A0A1L7LL67"/>
<name>A0A1L7LL67_9STRE</name>
<organism evidence="1 2">
    <name type="scientific">Streptococcus troglodytae</name>
    <dbReference type="NCBI Taxonomy" id="1111760"/>
    <lineage>
        <taxon>Bacteria</taxon>
        <taxon>Bacillati</taxon>
        <taxon>Bacillota</taxon>
        <taxon>Bacilli</taxon>
        <taxon>Lactobacillales</taxon>
        <taxon>Streptococcaceae</taxon>
        <taxon>Streptococcus</taxon>
    </lineage>
</organism>
<evidence type="ECO:0000313" key="1">
    <source>
        <dbReference type="EMBL" id="BAQ24860.1"/>
    </source>
</evidence>
<evidence type="ECO:0000313" key="2">
    <source>
        <dbReference type="Proteomes" id="UP000217758"/>
    </source>
</evidence>
<dbReference type="KEGG" id="strg:SRT_15990"/>
<protein>
    <submittedName>
        <fullName evidence="1">Uncharacterized protein</fullName>
    </submittedName>
</protein>